<dbReference type="AlphaFoldDB" id="A0A0G4F9K9"/>
<evidence type="ECO:0000313" key="2">
    <source>
        <dbReference type="EMBL" id="CEM09635.1"/>
    </source>
</evidence>
<proteinExistence type="predicted"/>
<protein>
    <submittedName>
        <fullName evidence="2">Uncharacterized protein</fullName>
    </submittedName>
</protein>
<feature type="compositionally biased region" description="Basic and acidic residues" evidence="1">
    <location>
        <begin position="127"/>
        <end position="138"/>
    </location>
</feature>
<gene>
    <name evidence="2" type="ORF">Cvel_15919</name>
</gene>
<sequence length="194" mass="22034">MDRILWVLDASEVIGSDDRQIKALMKKSEDVPVKDQLETAINASFVYLRMKKLDGTDLEMMFKIIQMFLDRRQRTRRRTTLRLTTAKSLGPGLGSQTATAQTDIPGNDGFLMKALYHGVRLPQYEYRQPREDEDRVDYNYDNLDDYDGSDKPEMGDDYDGSDKFEMGDDYDGLGGGTSAGYTMVTDPTPPPYNV</sequence>
<accession>A0A0G4F9K9</accession>
<reference evidence="2" key="1">
    <citation type="submission" date="2014-11" db="EMBL/GenBank/DDBJ databases">
        <authorList>
            <person name="Otto D Thomas"/>
            <person name="Naeem Raeece"/>
        </authorList>
    </citation>
    <scope>NUCLEOTIDE SEQUENCE</scope>
</reference>
<feature type="compositionally biased region" description="Basic and acidic residues" evidence="1">
    <location>
        <begin position="148"/>
        <end position="166"/>
    </location>
</feature>
<name>A0A0G4F9K9_9ALVE</name>
<evidence type="ECO:0000256" key="1">
    <source>
        <dbReference type="SAM" id="MobiDB-lite"/>
    </source>
</evidence>
<dbReference type="EMBL" id="CDMZ01000225">
    <property type="protein sequence ID" value="CEM09635.1"/>
    <property type="molecule type" value="Genomic_DNA"/>
</dbReference>
<organism evidence="2">
    <name type="scientific">Chromera velia CCMP2878</name>
    <dbReference type="NCBI Taxonomy" id="1169474"/>
    <lineage>
        <taxon>Eukaryota</taxon>
        <taxon>Sar</taxon>
        <taxon>Alveolata</taxon>
        <taxon>Colpodellida</taxon>
        <taxon>Chromeraceae</taxon>
        <taxon>Chromera</taxon>
    </lineage>
</organism>
<dbReference type="VEuPathDB" id="CryptoDB:Cvel_15919"/>
<feature type="region of interest" description="Disordered" evidence="1">
    <location>
        <begin position="125"/>
        <end position="194"/>
    </location>
</feature>